<evidence type="ECO:0000259" key="1">
    <source>
        <dbReference type="Pfam" id="PF01368"/>
    </source>
</evidence>
<sequence length="322" mass="34199">MSRARAVELVRAGSRFLVTCHVRPDADALGSALGLAAILRSIGKDALVYSQDGVPPLLQFLDGKEKVARDVPPGRFDATFVMDAAARELVPPLPPSERSGPVVIVDHHAAADGFGDVIVREVDAVATGEVVLRLMQSLGVKDVPRDAAQPVYAAIVADTGGFRYSGTNATTHRLAAQLLEQGVDPWQVASHLFERWAPQRMALLGEVLRAMKIELDGRLAIVAVDREMMARTGASDDMIEGMVNYGRMLEGVEIAALLWTPEKGQDVKISLRSAGRADVAALAVTLGGGGHRAAAGASVRNAELATVVARLRDEAAKVLARH</sequence>
<reference evidence="3 4" key="1">
    <citation type="submission" date="2015-03" db="EMBL/GenBank/DDBJ databases">
        <title>Genome assembly of Sandaracinus amylolyticus DSM 53668.</title>
        <authorList>
            <person name="Sharma G."/>
            <person name="Subramanian S."/>
        </authorList>
    </citation>
    <scope>NUCLEOTIDE SEQUENCE [LARGE SCALE GENOMIC DNA]</scope>
    <source>
        <strain evidence="3 4">DSM 53668</strain>
    </source>
</reference>
<accession>A0A0F6W331</accession>
<evidence type="ECO:0000313" key="3">
    <source>
        <dbReference type="EMBL" id="AKF06243.1"/>
    </source>
</evidence>
<dbReference type="PANTHER" id="PTHR47618">
    <property type="entry name" value="BIFUNCTIONAL OLIGORIBONUCLEASE AND PAP PHOSPHATASE NRNA"/>
    <property type="match status" value="1"/>
</dbReference>
<evidence type="ECO:0000259" key="2">
    <source>
        <dbReference type="Pfam" id="PF02272"/>
    </source>
</evidence>
<dbReference type="Gene3D" id="3.90.1640.10">
    <property type="entry name" value="inorganic pyrophosphatase (n-terminal core)"/>
    <property type="match status" value="1"/>
</dbReference>
<dbReference type="Proteomes" id="UP000034883">
    <property type="component" value="Chromosome"/>
</dbReference>
<dbReference type="PANTHER" id="PTHR47618:SF1">
    <property type="entry name" value="BIFUNCTIONAL OLIGORIBONUCLEASE AND PAP PHOSPHATASE NRNA"/>
    <property type="match status" value="1"/>
</dbReference>
<feature type="domain" description="DDH" evidence="1">
    <location>
        <begin position="16"/>
        <end position="155"/>
    </location>
</feature>
<dbReference type="AlphaFoldDB" id="A0A0F6W331"/>
<dbReference type="InterPro" id="IPR001667">
    <property type="entry name" value="DDH_dom"/>
</dbReference>
<gene>
    <name evidence="3" type="ORF">DB32_003392</name>
</gene>
<dbReference type="InterPro" id="IPR003156">
    <property type="entry name" value="DHHA1_dom"/>
</dbReference>
<dbReference type="OrthoDB" id="9803668at2"/>
<dbReference type="RefSeq" id="WP_075097537.1">
    <property type="nucleotide sequence ID" value="NZ_CP011125.1"/>
</dbReference>
<dbReference type="InterPro" id="IPR038763">
    <property type="entry name" value="DHH_sf"/>
</dbReference>
<name>A0A0F6W331_9BACT</name>
<protein>
    <submittedName>
        <fullName evidence="3">3'-to-5' oligoribonuclease A</fullName>
    </submittedName>
</protein>
<keyword evidence="4" id="KW-1185">Reference proteome</keyword>
<feature type="domain" description="DHHA1" evidence="2">
    <location>
        <begin position="231"/>
        <end position="312"/>
    </location>
</feature>
<dbReference type="InterPro" id="IPR051319">
    <property type="entry name" value="Oligoribo/pAp-PDE_c-di-AMP_PDE"/>
</dbReference>
<dbReference type="STRING" id="927083.DB32_003392"/>
<dbReference type="GO" id="GO:0003676">
    <property type="term" value="F:nucleic acid binding"/>
    <property type="evidence" value="ECO:0007669"/>
    <property type="project" value="InterPro"/>
</dbReference>
<dbReference type="EMBL" id="CP011125">
    <property type="protein sequence ID" value="AKF06243.1"/>
    <property type="molecule type" value="Genomic_DNA"/>
</dbReference>
<dbReference type="SUPFAM" id="SSF64182">
    <property type="entry name" value="DHH phosphoesterases"/>
    <property type="match status" value="1"/>
</dbReference>
<proteinExistence type="predicted"/>
<organism evidence="3 4">
    <name type="scientific">Sandaracinus amylolyticus</name>
    <dbReference type="NCBI Taxonomy" id="927083"/>
    <lineage>
        <taxon>Bacteria</taxon>
        <taxon>Pseudomonadati</taxon>
        <taxon>Myxococcota</taxon>
        <taxon>Polyangia</taxon>
        <taxon>Polyangiales</taxon>
        <taxon>Sandaracinaceae</taxon>
        <taxon>Sandaracinus</taxon>
    </lineage>
</organism>
<dbReference type="Pfam" id="PF02272">
    <property type="entry name" value="DHHA1"/>
    <property type="match status" value="1"/>
</dbReference>
<dbReference type="Gene3D" id="3.10.310.30">
    <property type="match status" value="1"/>
</dbReference>
<evidence type="ECO:0000313" key="4">
    <source>
        <dbReference type="Proteomes" id="UP000034883"/>
    </source>
</evidence>
<dbReference type="KEGG" id="samy:DB32_003392"/>
<dbReference type="Pfam" id="PF01368">
    <property type="entry name" value="DHH"/>
    <property type="match status" value="1"/>
</dbReference>